<dbReference type="InterPro" id="IPR008930">
    <property type="entry name" value="Terpenoid_cyclase/PrenylTrfase"/>
</dbReference>
<evidence type="ECO:0000313" key="1">
    <source>
        <dbReference type="EMBL" id="AGA26295.1"/>
    </source>
</evidence>
<reference evidence="1 2" key="1">
    <citation type="submission" date="2012-02" db="EMBL/GenBank/DDBJ databases">
        <title>Complete sequence of chromosome of Singulisphaera acidiphila DSM 18658.</title>
        <authorList>
            <consortium name="US DOE Joint Genome Institute (JGI-PGF)"/>
            <person name="Lucas S."/>
            <person name="Copeland A."/>
            <person name="Lapidus A."/>
            <person name="Glavina del Rio T."/>
            <person name="Dalin E."/>
            <person name="Tice H."/>
            <person name="Bruce D."/>
            <person name="Goodwin L."/>
            <person name="Pitluck S."/>
            <person name="Peters L."/>
            <person name="Ovchinnikova G."/>
            <person name="Chertkov O."/>
            <person name="Kyrpides N."/>
            <person name="Mavromatis K."/>
            <person name="Ivanova N."/>
            <person name="Brettin T."/>
            <person name="Detter J.C."/>
            <person name="Han C."/>
            <person name="Larimer F."/>
            <person name="Land M."/>
            <person name="Hauser L."/>
            <person name="Markowitz V."/>
            <person name="Cheng J.-F."/>
            <person name="Hugenholtz P."/>
            <person name="Woyke T."/>
            <person name="Wu D."/>
            <person name="Tindall B."/>
            <person name="Pomrenke H."/>
            <person name="Brambilla E."/>
            <person name="Klenk H.-P."/>
            <person name="Eisen J.A."/>
        </authorList>
    </citation>
    <scope>NUCLEOTIDE SEQUENCE [LARGE SCALE GENOMIC DNA]</scope>
    <source>
        <strain evidence="2">ATCC BAA-1392 / DSM 18658 / VKM B-2454 / MOB10</strain>
    </source>
</reference>
<proteinExistence type="predicted"/>
<dbReference type="Gene3D" id="1.50.10.20">
    <property type="match status" value="2"/>
</dbReference>
<accession>L0DBR5</accession>
<dbReference type="AlphaFoldDB" id="L0DBR5"/>
<organism evidence="1 2">
    <name type="scientific">Singulisphaera acidiphila (strain ATCC BAA-1392 / DSM 18658 / VKM B-2454 / MOB10)</name>
    <dbReference type="NCBI Taxonomy" id="886293"/>
    <lineage>
        <taxon>Bacteria</taxon>
        <taxon>Pseudomonadati</taxon>
        <taxon>Planctomycetota</taxon>
        <taxon>Planctomycetia</taxon>
        <taxon>Isosphaerales</taxon>
        <taxon>Isosphaeraceae</taxon>
        <taxon>Singulisphaera</taxon>
    </lineage>
</organism>
<dbReference type="OrthoDB" id="5451915at2"/>
<dbReference type="EMBL" id="CP003364">
    <property type="protein sequence ID" value="AGA26295.1"/>
    <property type="molecule type" value="Genomic_DNA"/>
</dbReference>
<protein>
    <recommendedName>
        <fullName evidence="3">Squalene cyclase C-terminal domain-containing protein</fullName>
    </recommendedName>
</protein>
<dbReference type="HOGENOM" id="CLU_075297_0_0_0"/>
<evidence type="ECO:0000313" key="2">
    <source>
        <dbReference type="Proteomes" id="UP000010798"/>
    </source>
</evidence>
<name>L0DBR5_SINAD</name>
<evidence type="ECO:0008006" key="3">
    <source>
        <dbReference type="Google" id="ProtNLM"/>
    </source>
</evidence>
<dbReference type="SUPFAM" id="SSF48239">
    <property type="entry name" value="Terpenoid cyclases/Protein prenyltransferases"/>
    <property type="match status" value="1"/>
</dbReference>
<dbReference type="KEGG" id="saci:Sinac_1934"/>
<dbReference type="Proteomes" id="UP000010798">
    <property type="component" value="Chromosome"/>
</dbReference>
<dbReference type="eggNOG" id="COG1657">
    <property type="taxonomic scope" value="Bacteria"/>
</dbReference>
<gene>
    <name evidence="1" type="ordered locus">Sinac_1934</name>
</gene>
<keyword evidence="2" id="KW-1185">Reference proteome</keyword>
<sequence length="311" mass="33262">MDTPENQVTPNEWSSAACHELLGLRATTPGWGYRQGARPSVEPTALAGLGLVASLKASDDSAVRAAADWLASIQNQDGSMGLSAGQTSPCWTTPYALLFWNALPGFEKARQRAATWLLQQRGRTNSADSDPDHVIGHDPTLVGWPWVTDTHSWLEPTAISILALSREGYGDHPRVREGVRLIIDRALPDGGWNYGNRSAFGNVLRAQPGPTGLALLALAEADGSSKVVEKGVQYLRKTLPTTRAPASLGWGVLGLRSWKEDAAESNLWLAESYQRTAGRPDAAMRLALLLLAGGEASLPLLVGNSKGGRRG</sequence>
<dbReference type="STRING" id="886293.Sinac_1934"/>